<reference evidence="1" key="1">
    <citation type="submission" date="2021-11" db="EMBL/GenBank/DDBJ databases">
        <title>Australian commercial rhizobial inoculants.</title>
        <authorList>
            <person name="Kohlmeier M.G."/>
            <person name="O'Hara G.W."/>
            <person name="Colombi E."/>
            <person name="Ramsay J.P."/>
            <person name="Terpolilli J."/>
        </authorList>
    </citation>
    <scope>NUCLEOTIDE SEQUENCE</scope>
    <source>
        <strain evidence="1">CC829</strain>
    </source>
</reference>
<proteinExistence type="predicted"/>
<dbReference type="EMBL" id="CP088100">
    <property type="protein sequence ID" value="UFW83777.1"/>
    <property type="molecule type" value="Genomic_DNA"/>
</dbReference>
<gene>
    <name evidence="1" type="ORF">BjapCC829_27935</name>
</gene>
<dbReference type="RefSeq" id="WP_063982641.1">
    <property type="nucleotide sequence ID" value="NZ_CP088100.1"/>
</dbReference>
<sequence length="76" mass="8461">MSRYVAIFETNGKNSTFVVDGKVAVEELFKLINERQFVSGIEAISLHVDQSQEEPFIERVSRLSQAGDIQEGSQSA</sequence>
<dbReference type="Proteomes" id="UP001430990">
    <property type="component" value="Chromosome"/>
</dbReference>
<evidence type="ECO:0000313" key="1">
    <source>
        <dbReference type="EMBL" id="UFW83777.1"/>
    </source>
</evidence>
<protein>
    <submittedName>
        <fullName evidence="1">Uncharacterized protein</fullName>
    </submittedName>
</protein>
<accession>A0ABY3QCV3</accession>
<name>A0ABY3QCV3_9BRAD</name>
<evidence type="ECO:0000313" key="2">
    <source>
        <dbReference type="Proteomes" id="UP001430990"/>
    </source>
</evidence>
<organism evidence="1 2">
    <name type="scientific">Bradyrhizobium barranii</name>
    <dbReference type="NCBI Taxonomy" id="2992140"/>
    <lineage>
        <taxon>Bacteria</taxon>
        <taxon>Pseudomonadati</taxon>
        <taxon>Pseudomonadota</taxon>
        <taxon>Alphaproteobacteria</taxon>
        <taxon>Hyphomicrobiales</taxon>
        <taxon>Nitrobacteraceae</taxon>
        <taxon>Bradyrhizobium</taxon>
    </lineage>
</organism>
<keyword evidence="2" id="KW-1185">Reference proteome</keyword>